<evidence type="ECO:0000313" key="3">
    <source>
        <dbReference type="Proteomes" id="UP001308005"/>
    </source>
</evidence>
<accession>A0ABU6D370</accession>
<gene>
    <name evidence="2" type="ORF">VSS37_17370</name>
</gene>
<keyword evidence="2" id="KW-0012">Acyltransferase</keyword>
<dbReference type="InterPro" id="IPR016181">
    <property type="entry name" value="Acyl_CoA_acyltransferase"/>
</dbReference>
<organism evidence="2 3">
    <name type="scientific">Candidatus Thiothrix phosphatis</name>
    <dbReference type="NCBI Taxonomy" id="3112415"/>
    <lineage>
        <taxon>Bacteria</taxon>
        <taxon>Pseudomonadati</taxon>
        <taxon>Pseudomonadota</taxon>
        <taxon>Gammaproteobacteria</taxon>
        <taxon>Thiotrichales</taxon>
        <taxon>Thiotrichaceae</taxon>
        <taxon>Thiothrix</taxon>
    </lineage>
</organism>
<dbReference type="SUPFAM" id="SSF55729">
    <property type="entry name" value="Acyl-CoA N-acyltransferases (Nat)"/>
    <property type="match status" value="1"/>
</dbReference>
<proteinExistence type="predicted"/>
<dbReference type="GO" id="GO:0016746">
    <property type="term" value="F:acyltransferase activity"/>
    <property type="evidence" value="ECO:0007669"/>
    <property type="project" value="UniProtKB-KW"/>
</dbReference>
<dbReference type="Gene3D" id="3.40.630.30">
    <property type="match status" value="1"/>
</dbReference>
<reference evidence="3" key="1">
    <citation type="submission" date="2023-07" db="EMBL/GenBank/DDBJ databases">
        <title>The carbon used by Thiothrix.</title>
        <authorList>
            <person name="Chen L."/>
        </authorList>
    </citation>
    <scope>NUCLEOTIDE SEQUENCE [LARGE SCALE GENOMIC DNA]</scope>
</reference>
<dbReference type="EC" id="2.3.1.-" evidence="2"/>
<dbReference type="RefSeq" id="WP_324697230.1">
    <property type="nucleotide sequence ID" value="NZ_JAYMYJ010000142.1"/>
</dbReference>
<dbReference type="InterPro" id="IPR000182">
    <property type="entry name" value="GNAT_dom"/>
</dbReference>
<protein>
    <submittedName>
        <fullName evidence="2">GNAT family N-acetyltransferase</fullName>
        <ecNumber evidence="2">2.3.1.-</ecNumber>
    </submittedName>
</protein>
<keyword evidence="2" id="KW-0808">Transferase</keyword>
<feature type="domain" description="N-acetyltransferase" evidence="1">
    <location>
        <begin position="131"/>
        <end position="278"/>
    </location>
</feature>
<dbReference type="CDD" id="cd04301">
    <property type="entry name" value="NAT_SF"/>
    <property type="match status" value="1"/>
</dbReference>
<keyword evidence="3" id="KW-1185">Reference proteome</keyword>
<comment type="caution">
    <text evidence="2">The sequence shown here is derived from an EMBL/GenBank/DDBJ whole genome shotgun (WGS) entry which is preliminary data.</text>
</comment>
<sequence length="278" mass="30884">MSKHLTSRMRVPRELEIVLNGPIGPQRLQDDTIIIDEDGWYRTLTPSATFSSVSAANEIMFCNLDRKNPDQHLDAVIAEYQQRGLPLVWCVYPWTQPQDLGERLRARGAKGSKVRAYLGNTSLPLEVIEGVEIERVNPDSAESLDTYLNVLSPGYELSDDEAAFRRKRYQQLCAGSDPVMQLFIARCNGVAAGCSGMVIKAESNSAHLTSASVLPEFQARGVFQSLIASSLARLRGMGIELASGHSNDKSAFWVERFGFRFIFAYDLYQLDKPSSTNG</sequence>
<name>A0ABU6D370_9GAMM</name>
<dbReference type="EMBL" id="JAYMYJ010000142">
    <property type="protein sequence ID" value="MEB4592758.1"/>
    <property type="molecule type" value="Genomic_DNA"/>
</dbReference>
<dbReference type="Proteomes" id="UP001308005">
    <property type="component" value="Unassembled WGS sequence"/>
</dbReference>
<dbReference type="Pfam" id="PF00583">
    <property type="entry name" value="Acetyltransf_1"/>
    <property type="match status" value="1"/>
</dbReference>
<dbReference type="PROSITE" id="PS51186">
    <property type="entry name" value="GNAT"/>
    <property type="match status" value="1"/>
</dbReference>
<evidence type="ECO:0000313" key="2">
    <source>
        <dbReference type="EMBL" id="MEB4592758.1"/>
    </source>
</evidence>
<evidence type="ECO:0000259" key="1">
    <source>
        <dbReference type="PROSITE" id="PS51186"/>
    </source>
</evidence>